<protein>
    <submittedName>
        <fullName evidence="3">Uncharacterized protein</fullName>
    </submittedName>
</protein>
<accession>A0A5P0ZHZ6</accession>
<keyword evidence="1" id="KW-0175">Coiled coil</keyword>
<dbReference type="EMBL" id="VDFM01000006">
    <property type="protein sequence ID" value="MQS52669.1"/>
    <property type="molecule type" value="Genomic_DNA"/>
</dbReference>
<feature type="compositionally biased region" description="Low complexity" evidence="2">
    <location>
        <begin position="24"/>
        <end position="52"/>
    </location>
</feature>
<feature type="compositionally biased region" description="Low complexity" evidence="2">
    <location>
        <begin position="60"/>
        <end position="73"/>
    </location>
</feature>
<feature type="region of interest" description="Disordered" evidence="2">
    <location>
        <begin position="9"/>
        <end position="76"/>
    </location>
</feature>
<evidence type="ECO:0000256" key="2">
    <source>
        <dbReference type="SAM" id="MobiDB-lite"/>
    </source>
</evidence>
<sequence length="657" mass="75786">MKLFSRLLKDVSDDNDRNANVQAQSDNHTNSNNQSNSNDSIKNNNDQNQNDSSQKEHSKNNNMTSTSSNDETTALTSVHDQRVKIENDMNSLSHEYAQLRGKLKLNLFSERDDYQNKKNSLTKQLNALKKNEKAVQDNIEKNQNENDGKETERLAGVRADQKHQNELLYKYKEQQKDLAQKIEKGETKRSKKQAELDANQKKETDLSASIKNETDLQKMMSLMEKQKSQVDKIYKDRTNIEKDLRKIRDEIGVSKKDLNDVNININEISSTVSLLKTKIGQQEQNIKNNKARRSQLIAQLQASSKTNNNEINGLELQLKNVNDNIEYVDKYIKDVFHAAYLVREVYLDSSKEYLVVSNSIDNEQKESDLFDMIGFLERKMNTGVTIVTSFYNSKFQSIVDGYTKSMRIDQPKVINLFDDLQKSDNPSEKKVTIPESDSWITRTDVETQNTLIYDKQENLMMTVEHFEEKIDRINYFKNSKIVKTNVYNADGILSSVEIFDKSQKLTEENFYRTDGSIVLTIMYESGVANTFQVFDQSGLLQQDFDKKEELVTWWINKLYQGKSDIVFVGSSTDLLYKVVAGIRDQENTELITFVENAHSNIGRIKALLHKEPLIDNIFVQYEKDLHAIENTTDRDISVSSIKSVTNEEMYLPESLKI</sequence>
<evidence type="ECO:0000313" key="4">
    <source>
        <dbReference type="Proteomes" id="UP000380386"/>
    </source>
</evidence>
<feature type="coiled-coil region" evidence="1">
    <location>
        <begin position="297"/>
        <end position="324"/>
    </location>
</feature>
<evidence type="ECO:0000313" key="3">
    <source>
        <dbReference type="EMBL" id="MQS52669.1"/>
    </source>
</evidence>
<organism evidence="3 4">
    <name type="scientific">Companilactobacillus mishanensis</name>
    <dbReference type="NCBI Taxonomy" id="2486008"/>
    <lineage>
        <taxon>Bacteria</taxon>
        <taxon>Bacillati</taxon>
        <taxon>Bacillota</taxon>
        <taxon>Bacilli</taxon>
        <taxon>Lactobacillales</taxon>
        <taxon>Lactobacillaceae</taxon>
        <taxon>Companilactobacillus</taxon>
    </lineage>
</organism>
<feature type="compositionally biased region" description="Basic and acidic residues" evidence="2">
    <location>
        <begin position="181"/>
        <end position="205"/>
    </location>
</feature>
<name>A0A5P0ZHZ6_9LACO</name>
<proteinExistence type="predicted"/>
<dbReference type="RefSeq" id="WP_153383176.1">
    <property type="nucleotide sequence ID" value="NZ_VDFM01000006.1"/>
</dbReference>
<gene>
    <name evidence="3" type="ORF">FHL02_06505</name>
</gene>
<comment type="caution">
    <text evidence="3">The sequence shown here is derived from an EMBL/GenBank/DDBJ whole genome shotgun (WGS) entry which is preliminary data.</text>
</comment>
<feature type="region of interest" description="Disordered" evidence="2">
    <location>
        <begin position="181"/>
        <end position="212"/>
    </location>
</feature>
<reference evidence="3 4" key="1">
    <citation type="journal article" date="2019" name="Syst. Appl. Microbiol.">
        <title>Polyphasic characterization of two novel Lactobacillus spp. isolated from blown salami packages: Description of Lactobacillus halodurans sp. nov. and Lactobacillus salsicarnum sp. nov.</title>
        <authorList>
            <person name="Schuster J.A."/>
            <person name="Klingl A."/>
            <person name="Vogel R.F."/>
            <person name="Ehrmann M.A."/>
        </authorList>
    </citation>
    <scope>NUCLEOTIDE SEQUENCE [LARGE SCALE GENOMIC DNA]</scope>
    <source>
        <strain evidence="3 4">TMW 1.2118</strain>
    </source>
</reference>
<dbReference type="Proteomes" id="UP000380386">
    <property type="component" value="Unassembled WGS sequence"/>
</dbReference>
<feature type="region of interest" description="Disordered" evidence="2">
    <location>
        <begin position="137"/>
        <end position="161"/>
    </location>
</feature>
<evidence type="ECO:0000256" key="1">
    <source>
        <dbReference type="SAM" id="Coils"/>
    </source>
</evidence>
<dbReference type="AlphaFoldDB" id="A0A5P0ZHZ6"/>
<dbReference type="OrthoDB" id="2275418at2"/>